<evidence type="ECO:0000313" key="1">
    <source>
        <dbReference type="EMBL" id="QNT78333.1"/>
    </source>
</evidence>
<evidence type="ECO:0000313" key="2">
    <source>
        <dbReference type="Proteomes" id="UP000516349"/>
    </source>
</evidence>
<keyword evidence="2" id="KW-1185">Reference proteome</keyword>
<reference evidence="1 2" key="1">
    <citation type="submission" date="2020-08" db="EMBL/GenBank/DDBJ databases">
        <title>Complete genome sequence of Entomobacter blattae G55GP.</title>
        <authorList>
            <person name="Poehlein A."/>
            <person name="Guzman J."/>
            <person name="Daniel R."/>
            <person name="Vilcinskas A."/>
        </authorList>
    </citation>
    <scope>NUCLEOTIDE SEQUENCE [LARGE SCALE GENOMIC DNA]</scope>
    <source>
        <strain evidence="1 2">G55GP</strain>
    </source>
</reference>
<proteinExistence type="predicted"/>
<dbReference type="AlphaFoldDB" id="A0A7H1NRC3"/>
<organism evidence="1 2">
    <name type="scientific">Entomobacter blattae</name>
    <dbReference type="NCBI Taxonomy" id="2762277"/>
    <lineage>
        <taxon>Bacteria</taxon>
        <taxon>Pseudomonadati</taxon>
        <taxon>Pseudomonadota</taxon>
        <taxon>Alphaproteobacteria</taxon>
        <taxon>Acetobacterales</taxon>
        <taxon>Acetobacteraceae</taxon>
        <taxon>Entomobacter</taxon>
    </lineage>
</organism>
<accession>A0A7H1NRC3</accession>
<name>A0A7H1NRC3_9PROT</name>
<dbReference type="EMBL" id="CP060244">
    <property type="protein sequence ID" value="QNT78333.1"/>
    <property type="molecule type" value="Genomic_DNA"/>
</dbReference>
<dbReference type="Proteomes" id="UP000516349">
    <property type="component" value="Chromosome"/>
</dbReference>
<protein>
    <submittedName>
        <fullName evidence="1">Uncharacterized protein</fullName>
    </submittedName>
</protein>
<dbReference type="KEGG" id="ebla:JGUZn3_11060"/>
<sequence length="34" mass="3664">MLNSIIWPSGFEPGKTDNFVSNEVIVSGLTVQAL</sequence>
<dbReference type="InterPro" id="IPR023393">
    <property type="entry name" value="START-like_dom_sf"/>
</dbReference>
<gene>
    <name evidence="1" type="ORF">JGUZn3_11060</name>
</gene>
<dbReference type="Gene3D" id="3.30.530.20">
    <property type="match status" value="1"/>
</dbReference>